<dbReference type="PANTHER" id="PTHR43767:SF1">
    <property type="entry name" value="NONRIBOSOMAL PEPTIDE SYNTHASE PES1 (EUROFUNG)-RELATED"/>
    <property type="match status" value="1"/>
</dbReference>
<protein>
    <submittedName>
        <fullName evidence="2">Long-chain acyl-CoA synthetase</fullName>
    </submittedName>
</protein>
<dbReference type="InterPro" id="IPR045851">
    <property type="entry name" value="AMP-bd_C_sf"/>
</dbReference>
<dbReference type="Pfam" id="PF13193">
    <property type="entry name" value="AMP-binding_C"/>
    <property type="match status" value="1"/>
</dbReference>
<dbReference type="RefSeq" id="WP_208104034.1">
    <property type="nucleotide sequence ID" value="NZ_VLKF01000001.1"/>
</dbReference>
<gene>
    <name evidence="2" type="ORF">JD78_01603</name>
</gene>
<dbReference type="InterPro" id="IPR025110">
    <property type="entry name" value="AMP-bd_C"/>
</dbReference>
<accession>A0A562IQD1</accession>
<evidence type="ECO:0000259" key="1">
    <source>
        <dbReference type="Pfam" id="PF13193"/>
    </source>
</evidence>
<dbReference type="GO" id="GO:0016878">
    <property type="term" value="F:acid-thiol ligase activity"/>
    <property type="evidence" value="ECO:0007669"/>
    <property type="project" value="UniProtKB-ARBA"/>
</dbReference>
<dbReference type="PANTHER" id="PTHR43767">
    <property type="entry name" value="LONG-CHAIN-FATTY-ACID--COA LIGASE"/>
    <property type="match status" value="1"/>
</dbReference>
<name>A0A562IQD1_9ACTN</name>
<dbReference type="InterPro" id="IPR042099">
    <property type="entry name" value="ANL_N_sf"/>
</dbReference>
<dbReference type="Proteomes" id="UP000321490">
    <property type="component" value="Unassembled WGS sequence"/>
</dbReference>
<dbReference type="SUPFAM" id="SSF56801">
    <property type="entry name" value="Acetyl-CoA synthetase-like"/>
    <property type="match status" value="1"/>
</dbReference>
<sequence length="149" mass="16286">MRGPQVFSGYWNRPEETAEVLLADGWLRTGDIVVADDDGFVTVVDRIKELVITGGFNVHPSEVEEVLRAVPGIRDAAVVGLPGPDGGEEVVAAVVLDDPDLDLDAVRARAREQLAGYKVPRRLVPVEDLPRSQIGKVLRRQVRDQLLAD</sequence>
<dbReference type="EMBL" id="VLKF01000001">
    <property type="protein sequence ID" value="TWH73080.1"/>
    <property type="molecule type" value="Genomic_DNA"/>
</dbReference>
<feature type="domain" description="AMP-binding enzyme C-terminal" evidence="1">
    <location>
        <begin position="62"/>
        <end position="136"/>
    </location>
</feature>
<organism evidence="2 3">
    <name type="scientific">Modestobacter roseus</name>
    <dbReference type="NCBI Taxonomy" id="1181884"/>
    <lineage>
        <taxon>Bacteria</taxon>
        <taxon>Bacillati</taxon>
        <taxon>Actinomycetota</taxon>
        <taxon>Actinomycetes</taxon>
        <taxon>Geodermatophilales</taxon>
        <taxon>Geodermatophilaceae</taxon>
        <taxon>Modestobacter</taxon>
    </lineage>
</organism>
<comment type="caution">
    <text evidence="2">The sequence shown here is derived from an EMBL/GenBank/DDBJ whole genome shotgun (WGS) entry which is preliminary data.</text>
</comment>
<evidence type="ECO:0000313" key="3">
    <source>
        <dbReference type="Proteomes" id="UP000321490"/>
    </source>
</evidence>
<evidence type="ECO:0000313" key="2">
    <source>
        <dbReference type="EMBL" id="TWH73080.1"/>
    </source>
</evidence>
<reference evidence="2 3" key="1">
    <citation type="submission" date="2019-07" db="EMBL/GenBank/DDBJ databases">
        <title>R&amp;d 2014.</title>
        <authorList>
            <person name="Klenk H.-P."/>
        </authorList>
    </citation>
    <scope>NUCLEOTIDE SEQUENCE [LARGE SCALE GENOMIC DNA]</scope>
    <source>
        <strain evidence="2 3">DSM 45764</strain>
    </source>
</reference>
<dbReference type="Gene3D" id="3.40.50.12780">
    <property type="entry name" value="N-terminal domain of ligase-like"/>
    <property type="match status" value="1"/>
</dbReference>
<dbReference type="AlphaFoldDB" id="A0A562IQD1"/>
<keyword evidence="3" id="KW-1185">Reference proteome</keyword>
<dbReference type="InterPro" id="IPR050237">
    <property type="entry name" value="ATP-dep_AMP-bd_enzyme"/>
</dbReference>
<dbReference type="Gene3D" id="3.30.300.30">
    <property type="match status" value="1"/>
</dbReference>
<proteinExistence type="predicted"/>